<dbReference type="EMBL" id="PYSV01000007">
    <property type="protein sequence ID" value="PTA68186.1"/>
    <property type="molecule type" value="Genomic_DNA"/>
</dbReference>
<evidence type="ECO:0000256" key="1">
    <source>
        <dbReference type="SAM" id="SignalP"/>
    </source>
</evidence>
<evidence type="ECO:0000313" key="2">
    <source>
        <dbReference type="EMBL" id="PTA68186.1"/>
    </source>
</evidence>
<dbReference type="PANTHER" id="PTHR31270">
    <property type="entry name" value="GLUTAMINYL-PEPTIDE CYCLOTRANSFERASE"/>
    <property type="match status" value="1"/>
</dbReference>
<name>A0A2T3W8F2_9DEIO</name>
<organism evidence="2 3">
    <name type="scientific">Deinococcus arcticus</name>
    <dbReference type="NCBI Taxonomy" id="2136176"/>
    <lineage>
        <taxon>Bacteria</taxon>
        <taxon>Thermotogati</taxon>
        <taxon>Deinococcota</taxon>
        <taxon>Deinococci</taxon>
        <taxon>Deinococcales</taxon>
        <taxon>Deinococcaceae</taxon>
        <taxon>Deinococcus</taxon>
    </lineage>
</organism>
<dbReference type="InterPro" id="IPR015943">
    <property type="entry name" value="WD40/YVTN_repeat-like_dom_sf"/>
</dbReference>
<protein>
    <submittedName>
        <fullName evidence="2">Glutamine cyclotransferase</fullName>
    </submittedName>
</protein>
<keyword evidence="3" id="KW-1185">Reference proteome</keyword>
<feature type="chain" id="PRO_5015666098" evidence="1">
    <location>
        <begin position="31"/>
        <end position="288"/>
    </location>
</feature>
<dbReference type="PANTHER" id="PTHR31270:SF1">
    <property type="entry name" value="GLUTAMINYL-PEPTIDE CYCLOTRANSFERASE"/>
    <property type="match status" value="1"/>
</dbReference>
<feature type="signal peptide" evidence="1">
    <location>
        <begin position="1"/>
        <end position="30"/>
    </location>
</feature>
<dbReference type="Proteomes" id="UP000240317">
    <property type="component" value="Unassembled WGS sequence"/>
</dbReference>
<dbReference type="InterPro" id="IPR007788">
    <property type="entry name" value="QCT"/>
</dbReference>
<dbReference type="OrthoDB" id="9783700at2"/>
<evidence type="ECO:0000313" key="3">
    <source>
        <dbReference type="Proteomes" id="UP000240317"/>
    </source>
</evidence>
<dbReference type="InterPro" id="IPR011044">
    <property type="entry name" value="Quino_amine_DH_bsu"/>
</dbReference>
<accession>A0A2T3W8F2</accession>
<reference evidence="2 3" key="1">
    <citation type="submission" date="2018-03" db="EMBL/GenBank/DDBJ databases">
        <title>Draft genome of Deinococcus sp. OD32.</title>
        <authorList>
            <person name="Wang X.-P."/>
            <person name="Du Z.-J."/>
        </authorList>
    </citation>
    <scope>NUCLEOTIDE SEQUENCE [LARGE SCALE GENOMIC DNA]</scope>
    <source>
        <strain evidence="2 3">OD32</strain>
    </source>
</reference>
<sequence>MGASLYHGAVRASRLLPLLLCLSALPATHAQTVPTLNPAITARYPHDRAAFTQGLQYLGSGVYMESTGQVGQSGVRRVDLKTGRVLAQVPTPLASAFGEGVAVLGGAAYHLTWQNGLAFSFDAQTLKETGRHRYAGEGWGLTTDGRSLIMSSGSATLVWRDPRTFAARRTLQVTDQGQPVRHLNELEWVQGAIYANVWLTDRIARIDPQTGKVTAWINVAELTREASSAAARTGQPLTFDDVPNGIAYVPERGTLLLTGKRWPTLFEVKLPGLKPEGSGAGGRAAPRQ</sequence>
<keyword evidence="2" id="KW-0808">Transferase</keyword>
<dbReference type="Gene3D" id="2.130.10.10">
    <property type="entry name" value="YVTN repeat-like/Quinoprotein amine dehydrogenase"/>
    <property type="match status" value="1"/>
</dbReference>
<comment type="caution">
    <text evidence="2">The sequence shown here is derived from an EMBL/GenBank/DDBJ whole genome shotgun (WGS) entry which is preliminary data.</text>
</comment>
<dbReference type="AlphaFoldDB" id="A0A2T3W8F2"/>
<proteinExistence type="predicted"/>
<gene>
    <name evidence="2" type="ORF">C8263_08980</name>
</gene>
<dbReference type="SUPFAM" id="SSF50969">
    <property type="entry name" value="YVTN repeat-like/Quinoprotein amine dehydrogenase"/>
    <property type="match status" value="1"/>
</dbReference>
<keyword evidence="1" id="KW-0732">Signal</keyword>
<dbReference type="Pfam" id="PF05096">
    <property type="entry name" value="Glu_cyclase_2"/>
    <property type="match status" value="1"/>
</dbReference>
<dbReference type="GO" id="GO:0016603">
    <property type="term" value="F:glutaminyl-peptide cyclotransferase activity"/>
    <property type="evidence" value="ECO:0007669"/>
    <property type="project" value="InterPro"/>
</dbReference>